<evidence type="ECO:0000256" key="5">
    <source>
        <dbReference type="SAM" id="MobiDB-lite"/>
    </source>
</evidence>
<organism evidence="7 8">
    <name type="scientific">Streptomyces reniochalinae</name>
    <dbReference type="NCBI Taxonomy" id="2250578"/>
    <lineage>
        <taxon>Bacteria</taxon>
        <taxon>Bacillati</taxon>
        <taxon>Actinomycetota</taxon>
        <taxon>Actinomycetes</taxon>
        <taxon>Kitasatosporales</taxon>
        <taxon>Streptomycetaceae</taxon>
        <taxon>Streptomyces</taxon>
    </lineage>
</organism>
<reference evidence="7 8" key="1">
    <citation type="submission" date="2018-06" db="EMBL/GenBank/DDBJ databases">
        <title>Streptomyces reniochalinae sp. nov. and Streptomyces diacarnus sp. nov. from marine sponges.</title>
        <authorList>
            <person name="Li L."/>
        </authorList>
    </citation>
    <scope>NUCLEOTIDE SEQUENCE [LARGE SCALE GENOMIC DNA]</scope>
    <source>
        <strain evidence="7 8">LHW50302</strain>
    </source>
</reference>
<proteinExistence type="predicted"/>
<evidence type="ECO:0000256" key="3">
    <source>
        <dbReference type="ARBA" id="ARBA00022840"/>
    </source>
</evidence>
<dbReference type="Pfam" id="PF18130">
    <property type="entry name" value="ATPgrasp_N"/>
    <property type="match status" value="1"/>
</dbReference>
<name>A0A367F2Q5_9ACTN</name>
<dbReference type="Pfam" id="PF13535">
    <property type="entry name" value="ATP-grasp_4"/>
    <property type="match status" value="1"/>
</dbReference>
<keyword evidence="1" id="KW-0436">Ligase</keyword>
<evidence type="ECO:0000313" key="7">
    <source>
        <dbReference type="EMBL" id="RCG24162.1"/>
    </source>
</evidence>
<evidence type="ECO:0000256" key="4">
    <source>
        <dbReference type="PROSITE-ProRule" id="PRU00409"/>
    </source>
</evidence>
<dbReference type="GO" id="GO:0016874">
    <property type="term" value="F:ligase activity"/>
    <property type="evidence" value="ECO:0007669"/>
    <property type="project" value="UniProtKB-KW"/>
</dbReference>
<dbReference type="GO" id="GO:0046872">
    <property type="term" value="F:metal ion binding"/>
    <property type="evidence" value="ECO:0007669"/>
    <property type="project" value="InterPro"/>
</dbReference>
<evidence type="ECO:0000259" key="6">
    <source>
        <dbReference type="PROSITE" id="PS50975"/>
    </source>
</evidence>
<dbReference type="PROSITE" id="PS50975">
    <property type="entry name" value="ATP_GRASP"/>
    <property type="match status" value="1"/>
</dbReference>
<feature type="region of interest" description="Disordered" evidence="5">
    <location>
        <begin position="1"/>
        <end position="22"/>
    </location>
</feature>
<dbReference type="Gene3D" id="3.40.50.20">
    <property type="match status" value="1"/>
</dbReference>
<evidence type="ECO:0000256" key="1">
    <source>
        <dbReference type="ARBA" id="ARBA00022598"/>
    </source>
</evidence>
<protein>
    <submittedName>
        <fullName evidence="7">ATP-grasp domain-containing protein</fullName>
    </submittedName>
</protein>
<keyword evidence="8" id="KW-1185">Reference proteome</keyword>
<gene>
    <name evidence="7" type="ORF">DQ392_03225</name>
</gene>
<dbReference type="InterPro" id="IPR052032">
    <property type="entry name" value="ATP-dep_AA_Ligase"/>
</dbReference>
<dbReference type="PANTHER" id="PTHR43585">
    <property type="entry name" value="FUMIPYRROLE BIOSYNTHESIS PROTEIN C"/>
    <property type="match status" value="1"/>
</dbReference>
<accession>A0A367F2Q5</accession>
<dbReference type="PANTHER" id="PTHR43585:SF2">
    <property type="entry name" value="ATP-GRASP ENZYME FSQD"/>
    <property type="match status" value="1"/>
</dbReference>
<comment type="caution">
    <text evidence="7">The sequence shown here is derived from an EMBL/GenBank/DDBJ whole genome shotgun (WGS) entry which is preliminary data.</text>
</comment>
<dbReference type="Proteomes" id="UP000253507">
    <property type="component" value="Unassembled WGS sequence"/>
</dbReference>
<feature type="domain" description="ATP-grasp" evidence="6">
    <location>
        <begin position="129"/>
        <end position="330"/>
    </location>
</feature>
<dbReference type="InterPro" id="IPR041472">
    <property type="entry name" value="BL00235/CARNS1_N"/>
</dbReference>
<evidence type="ECO:0000256" key="2">
    <source>
        <dbReference type="ARBA" id="ARBA00022741"/>
    </source>
</evidence>
<dbReference type="Pfam" id="PF18603">
    <property type="entry name" value="LAL_C2"/>
    <property type="match status" value="1"/>
</dbReference>
<dbReference type="SUPFAM" id="SSF56059">
    <property type="entry name" value="Glutathione synthetase ATP-binding domain-like"/>
    <property type="match status" value="1"/>
</dbReference>
<dbReference type="OrthoDB" id="6964321at2"/>
<keyword evidence="2 4" id="KW-0547">Nucleotide-binding</keyword>
<sequence>MLPDCKPAGPPTAEQGPADGRPTIAVVGGKPKITQKAHELGLSVVYIQNPDEYDRAHWPYVDQALLVDYADTERVLPMVRSLHQSFPFQAVISLWELGLLPAAKIDNELGLGGNSLETVEMLLDKSRMRRHLNARGVSPVAAEVGRTEEDLRAFVAANGLPVVVKPIDEAGSIGVFAVRDESDVAPVVERFHALGKQLDAKDLAGDLDRFLMEEYLEGPELSVETLSFEGRHVLVATTDKVSTEAGFIETGHSQPSRHPEPLLREVEELVVEFLDVVGLRHGPAHTEVKLTCRGPAIIESHNRVGGDRISDLTEIAYGIDMDRYALAAPFGLLEPLRRSPAPVAGSAIRFLTPPPGRVTEVTGVEEVADDPALYDLVVSVRPGDEIPPLSWSDSRAGHVIAKGGTAEEAIAHCERLLAAVRIHVEPVT</sequence>
<dbReference type="Gene3D" id="3.30.470.20">
    <property type="entry name" value="ATP-grasp fold, B domain"/>
    <property type="match status" value="1"/>
</dbReference>
<dbReference type="AlphaFoldDB" id="A0A367F2Q5"/>
<dbReference type="GO" id="GO:0005524">
    <property type="term" value="F:ATP binding"/>
    <property type="evidence" value="ECO:0007669"/>
    <property type="project" value="UniProtKB-UniRule"/>
</dbReference>
<dbReference type="InterPro" id="IPR040570">
    <property type="entry name" value="LAL_C2"/>
</dbReference>
<evidence type="ECO:0000313" key="8">
    <source>
        <dbReference type="Proteomes" id="UP000253507"/>
    </source>
</evidence>
<dbReference type="InterPro" id="IPR011761">
    <property type="entry name" value="ATP-grasp"/>
</dbReference>
<dbReference type="EMBL" id="QOIM01000021">
    <property type="protein sequence ID" value="RCG24162.1"/>
    <property type="molecule type" value="Genomic_DNA"/>
</dbReference>
<keyword evidence="3 4" id="KW-0067">ATP-binding</keyword>